<proteinExistence type="predicted"/>
<feature type="region of interest" description="Disordered" evidence="1">
    <location>
        <begin position="51"/>
        <end position="74"/>
    </location>
</feature>
<feature type="signal peptide" evidence="2">
    <location>
        <begin position="1"/>
        <end position="19"/>
    </location>
</feature>
<comment type="caution">
    <text evidence="3">The sequence shown here is derived from an EMBL/GenBank/DDBJ whole genome shotgun (WGS) entry which is preliminary data.</text>
</comment>
<dbReference type="EMBL" id="JACBXS010000003">
    <property type="protein sequence ID" value="NYS23801.1"/>
    <property type="molecule type" value="Genomic_DNA"/>
</dbReference>
<dbReference type="RefSeq" id="WP_179904507.1">
    <property type="nucleotide sequence ID" value="NZ_JACBXS010000003.1"/>
</dbReference>
<evidence type="ECO:0000256" key="1">
    <source>
        <dbReference type="SAM" id="MobiDB-lite"/>
    </source>
</evidence>
<gene>
    <name evidence="3" type="ORF">HUK65_02270</name>
</gene>
<dbReference type="AlphaFoldDB" id="A0A7Z0HWV2"/>
<feature type="chain" id="PRO_5031336689" evidence="2">
    <location>
        <begin position="20"/>
        <end position="177"/>
    </location>
</feature>
<dbReference type="Pfam" id="PF11233">
    <property type="entry name" value="DUF3035"/>
    <property type="match status" value="1"/>
</dbReference>
<dbReference type="Proteomes" id="UP000529417">
    <property type="component" value="Unassembled WGS sequence"/>
</dbReference>
<keyword evidence="4" id="KW-1185">Reference proteome</keyword>
<sequence length="177" mass="19093">MLRGKGVLGVMALALLTLAGCGGTENPALMHAAAESRSPDEFAILPTRPLEMPDRMDSLPDPTPGGTNRADPQPRADIAAALGGSRQAALEGAVPAADGALVSRATRFGTDPAIRDQLAAEDLEFRRANRGRPLERLFAVNVYHRNYRVMALDRYAELERWRARGVQTSAAPPPRER</sequence>
<keyword evidence="2" id="KW-0732">Signal</keyword>
<accession>A0A7Z0HWV2</accession>
<dbReference type="PROSITE" id="PS51257">
    <property type="entry name" value="PROKAR_LIPOPROTEIN"/>
    <property type="match status" value="1"/>
</dbReference>
<reference evidence="3 4" key="1">
    <citation type="journal article" date="2000" name="Arch. Microbiol.">
        <title>Rhodobaca bogoriensis gen. nov. and sp. nov., an alkaliphilic purple nonsulfur bacterium from African Rift Valley soda lakes.</title>
        <authorList>
            <person name="Milford A.D."/>
            <person name="Achenbach L.A."/>
            <person name="Jung D.O."/>
            <person name="Madigan M.T."/>
        </authorList>
    </citation>
    <scope>NUCLEOTIDE SEQUENCE [LARGE SCALE GENOMIC DNA]</scope>
    <source>
        <strain evidence="3 4">2376</strain>
    </source>
</reference>
<dbReference type="InterPro" id="IPR021395">
    <property type="entry name" value="DUF3035"/>
</dbReference>
<organism evidence="3 4">
    <name type="scientific">Rhabdonatronobacter sediminivivens</name>
    <dbReference type="NCBI Taxonomy" id="2743469"/>
    <lineage>
        <taxon>Bacteria</taxon>
        <taxon>Pseudomonadati</taxon>
        <taxon>Pseudomonadota</taxon>
        <taxon>Alphaproteobacteria</taxon>
        <taxon>Rhodobacterales</taxon>
        <taxon>Paracoccaceae</taxon>
        <taxon>Rhabdonatronobacter</taxon>
    </lineage>
</organism>
<evidence type="ECO:0000313" key="4">
    <source>
        <dbReference type="Proteomes" id="UP000529417"/>
    </source>
</evidence>
<evidence type="ECO:0000256" key="2">
    <source>
        <dbReference type="SAM" id="SignalP"/>
    </source>
</evidence>
<protein>
    <submittedName>
        <fullName evidence="3">DUF3035 domain-containing protein</fullName>
    </submittedName>
</protein>
<evidence type="ECO:0000313" key="3">
    <source>
        <dbReference type="EMBL" id="NYS23801.1"/>
    </source>
</evidence>
<name>A0A7Z0HWV2_9RHOB</name>